<dbReference type="GO" id="GO:0035770">
    <property type="term" value="C:ribonucleoprotein granule"/>
    <property type="evidence" value="ECO:0007669"/>
    <property type="project" value="TreeGrafter"/>
</dbReference>
<keyword evidence="3" id="KW-1185">Reference proteome</keyword>
<gene>
    <name evidence="2" type="ORF">GPECTOR_89g486</name>
</gene>
<accession>A0A150G0R1</accession>
<dbReference type="PANTHER" id="PTHR21228">
    <property type="entry name" value="FAST LEU-RICH DOMAIN-CONTAINING"/>
    <property type="match status" value="1"/>
</dbReference>
<feature type="region of interest" description="Disordered" evidence="1">
    <location>
        <begin position="883"/>
        <end position="906"/>
    </location>
</feature>
<feature type="compositionally biased region" description="Low complexity" evidence="1">
    <location>
        <begin position="73"/>
        <end position="88"/>
    </location>
</feature>
<dbReference type="EMBL" id="LSYV01000090">
    <property type="protein sequence ID" value="KXZ43466.1"/>
    <property type="molecule type" value="Genomic_DNA"/>
</dbReference>
<organism evidence="2 3">
    <name type="scientific">Gonium pectorale</name>
    <name type="common">Green alga</name>
    <dbReference type="NCBI Taxonomy" id="33097"/>
    <lineage>
        <taxon>Eukaryota</taxon>
        <taxon>Viridiplantae</taxon>
        <taxon>Chlorophyta</taxon>
        <taxon>core chlorophytes</taxon>
        <taxon>Chlorophyceae</taxon>
        <taxon>CS clade</taxon>
        <taxon>Chlamydomonadales</taxon>
        <taxon>Volvocaceae</taxon>
        <taxon>Gonium</taxon>
    </lineage>
</organism>
<feature type="region of interest" description="Disordered" evidence="1">
    <location>
        <begin position="1004"/>
        <end position="1034"/>
    </location>
</feature>
<evidence type="ECO:0000313" key="2">
    <source>
        <dbReference type="EMBL" id="KXZ43466.1"/>
    </source>
</evidence>
<name>A0A150G0R1_GONPE</name>
<reference evidence="3" key="1">
    <citation type="journal article" date="2016" name="Nat. Commun.">
        <title>The Gonium pectorale genome demonstrates co-option of cell cycle regulation during the evolution of multicellularity.</title>
        <authorList>
            <person name="Hanschen E.R."/>
            <person name="Marriage T.N."/>
            <person name="Ferris P.J."/>
            <person name="Hamaji T."/>
            <person name="Toyoda A."/>
            <person name="Fujiyama A."/>
            <person name="Neme R."/>
            <person name="Noguchi H."/>
            <person name="Minakuchi Y."/>
            <person name="Suzuki M."/>
            <person name="Kawai-Toyooka H."/>
            <person name="Smith D.R."/>
            <person name="Sparks H."/>
            <person name="Anderson J."/>
            <person name="Bakaric R."/>
            <person name="Luria V."/>
            <person name="Karger A."/>
            <person name="Kirschner M.W."/>
            <person name="Durand P.M."/>
            <person name="Michod R.E."/>
            <person name="Nozaki H."/>
            <person name="Olson B.J."/>
        </authorList>
    </citation>
    <scope>NUCLEOTIDE SEQUENCE [LARGE SCALE GENOMIC DNA]</scope>
    <source>
        <strain evidence="3">NIES-2863</strain>
    </source>
</reference>
<dbReference type="InterPro" id="IPR050870">
    <property type="entry name" value="FAST_kinase"/>
</dbReference>
<dbReference type="GO" id="GO:1901259">
    <property type="term" value="P:chloroplast rRNA processing"/>
    <property type="evidence" value="ECO:0007669"/>
    <property type="project" value="TreeGrafter"/>
</dbReference>
<comment type="caution">
    <text evidence="2">The sequence shown here is derived from an EMBL/GenBank/DDBJ whole genome shotgun (WGS) entry which is preliminary data.</text>
</comment>
<dbReference type="GO" id="GO:0005759">
    <property type="term" value="C:mitochondrial matrix"/>
    <property type="evidence" value="ECO:0007669"/>
    <property type="project" value="TreeGrafter"/>
</dbReference>
<dbReference type="PANTHER" id="PTHR21228:SF40">
    <property type="entry name" value="LD45607P"/>
    <property type="match status" value="1"/>
</dbReference>
<sequence length="1155" mass="117878">MNGVHVTAALTLLARMQLPRAPAGSAAGGGDAPGSQADEAVELQELVCRLETAFLRDLTAAWAQLRARGTPAPAAASAAGGTAGPGPRLDAWSPDEALAGAGQGQGIGPRQLATCLAALARLRAAGWRVAEGEQLRRLAAAVSALWGFRSFRPQELVALLSGVAKLGMQPGRAWLEAAVAAAGAAASAGRMSPRELSSCLWALAVLRHPPGRRFMAVWLSASLHSMPYFSAYDISQSLWALATLRMAAAAAATAAAGPLPPPAAASAAAALPEEWVSAALGRAAVTLRPGACSTQDVCNALWGVAKLGLVVPPDWTASVTAPLLAPSPAAVAALDRAKPVDLAGLLWALAALGPIGGGGGGRRGGARPPAGAMVRLCRAAARGAEQFGPQDVGNALWALGRLRFVPPAEALRPLGARLAALAARDEAGPQLVSTALWSCVRLHRPPGPRLLDALLRAASRRAHEFGPHSAALLLYSLARMRRMGWVAPADWRPPAAAAAGAGAGAATAAAAAASAAAAGGEAPVGALAPPAAAAAAAVGPARAAGRVAAKETAAVRSSPHGREPLALRPILEAALRRMACEGSDGEGLPGPGADAAAAAAAAAAVVLPSARARAAVEADAECCQAVTLPMLLWALTRLGCAPEDSWMRGLLVQCVELLPSLSPAEAALVASCLVELRYQPPPLWLQRLEQLLRERWEPLAEAEGRTLAGAVHAAAVEAQRAASAAASAARTAANHPPAPCESVGSTLLEGHHQQHGGQEDGQQAQRRGEQMVAAFEARERLAEAQREVAWRRARLGHFEASLARLRRGLRILRARQEALMRRRRHQVGPECATAAPSVGGGGVVTASADRKQAERARQNAIHYSRQRLRTLVDRSTLYSSSSEAAAATRARARAPGSTLSDTSSGRSSLELDALDACAAGLPDLYYVEDGHPGQGAAGAAGGAAPATAAGDAQGALAARASANGFAPAILSAATALLHRRSTAPAFQRATSDCNASGYSSGLSSGVISPSTGPGSGPGLRTGRSSADERTVGRSQSFGYSGDGVVWFGVSSGSANAQGTGAALQARGAAGSVGGFSVERRQRFPLQHKFSDSLLETTKTSTMTTAVLANVPQEMISSTRQVLAAFNYDYSALHRRETRYTGSGIGRGPPSRGNTS</sequence>
<proteinExistence type="predicted"/>
<dbReference type="AlphaFoldDB" id="A0A150G0R1"/>
<dbReference type="OrthoDB" id="551742at2759"/>
<evidence type="ECO:0000313" key="3">
    <source>
        <dbReference type="Proteomes" id="UP000075714"/>
    </source>
</evidence>
<dbReference type="GO" id="GO:0003723">
    <property type="term" value="F:RNA binding"/>
    <property type="evidence" value="ECO:0007669"/>
    <property type="project" value="TreeGrafter"/>
</dbReference>
<protein>
    <submittedName>
        <fullName evidence="2">Uncharacterized protein</fullName>
    </submittedName>
</protein>
<dbReference type="GO" id="GO:0000963">
    <property type="term" value="P:mitochondrial RNA processing"/>
    <property type="evidence" value="ECO:0007669"/>
    <property type="project" value="TreeGrafter"/>
</dbReference>
<feature type="region of interest" description="Disordered" evidence="1">
    <location>
        <begin position="73"/>
        <end position="95"/>
    </location>
</feature>
<evidence type="ECO:0000256" key="1">
    <source>
        <dbReference type="SAM" id="MobiDB-lite"/>
    </source>
</evidence>
<dbReference type="GO" id="GO:0044528">
    <property type="term" value="P:regulation of mitochondrial mRNA stability"/>
    <property type="evidence" value="ECO:0007669"/>
    <property type="project" value="TreeGrafter"/>
</dbReference>
<dbReference type="GO" id="GO:0009507">
    <property type="term" value="C:chloroplast"/>
    <property type="evidence" value="ECO:0007669"/>
    <property type="project" value="GOC"/>
</dbReference>
<feature type="region of interest" description="Disordered" evidence="1">
    <location>
        <begin position="750"/>
        <end position="769"/>
    </location>
</feature>
<dbReference type="Proteomes" id="UP000075714">
    <property type="component" value="Unassembled WGS sequence"/>
</dbReference>